<dbReference type="InterPro" id="IPR005822">
    <property type="entry name" value="Ribosomal_uL13"/>
</dbReference>
<dbReference type="PIRSF" id="PIRSF002181">
    <property type="entry name" value="Ribosomal_L13"/>
    <property type="match status" value="1"/>
</dbReference>
<keyword evidence="2 4" id="KW-0689">Ribosomal protein</keyword>
<organism evidence="5 6">
    <name type="scientific">Rubrivirga litoralis</name>
    <dbReference type="NCBI Taxonomy" id="3075598"/>
    <lineage>
        <taxon>Bacteria</taxon>
        <taxon>Pseudomonadati</taxon>
        <taxon>Rhodothermota</taxon>
        <taxon>Rhodothermia</taxon>
        <taxon>Rhodothermales</taxon>
        <taxon>Rubricoccaceae</taxon>
        <taxon>Rubrivirga</taxon>
    </lineage>
</organism>
<evidence type="ECO:0000256" key="2">
    <source>
        <dbReference type="ARBA" id="ARBA00022980"/>
    </source>
</evidence>
<comment type="subunit">
    <text evidence="4">Part of the 50S ribosomal subunit.</text>
</comment>
<dbReference type="HAMAP" id="MF_01366">
    <property type="entry name" value="Ribosomal_uL13"/>
    <property type="match status" value="1"/>
</dbReference>
<dbReference type="CDD" id="cd00392">
    <property type="entry name" value="Ribosomal_L13"/>
    <property type="match status" value="1"/>
</dbReference>
<proteinExistence type="inferred from homology"/>
<evidence type="ECO:0000313" key="6">
    <source>
        <dbReference type="Proteomes" id="UP001267426"/>
    </source>
</evidence>
<dbReference type="SUPFAM" id="SSF52161">
    <property type="entry name" value="Ribosomal protein L13"/>
    <property type="match status" value="1"/>
</dbReference>
<dbReference type="EMBL" id="JAVRHT010000013">
    <property type="protein sequence ID" value="MDT0631531.1"/>
    <property type="molecule type" value="Genomic_DNA"/>
</dbReference>
<reference evidence="5 6" key="1">
    <citation type="submission" date="2023-09" db="EMBL/GenBank/DDBJ databases">
        <authorList>
            <person name="Rey-Velasco X."/>
        </authorList>
    </citation>
    <scope>NUCLEOTIDE SEQUENCE [LARGE SCALE GENOMIC DNA]</scope>
    <source>
        <strain evidence="5 6">F394</strain>
    </source>
</reference>
<dbReference type="PANTHER" id="PTHR11545:SF2">
    <property type="entry name" value="LARGE RIBOSOMAL SUBUNIT PROTEIN UL13M"/>
    <property type="match status" value="1"/>
</dbReference>
<dbReference type="PANTHER" id="PTHR11545">
    <property type="entry name" value="RIBOSOMAL PROTEIN L13"/>
    <property type="match status" value="1"/>
</dbReference>
<dbReference type="GO" id="GO:0005840">
    <property type="term" value="C:ribosome"/>
    <property type="evidence" value="ECO:0007669"/>
    <property type="project" value="UniProtKB-KW"/>
</dbReference>
<evidence type="ECO:0000256" key="3">
    <source>
        <dbReference type="ARBA" id="ARBA00023274"/>
    </source>
</evidence>
<accession>A0ABU3BQF9</accession>
<dbReference type="NCBIfam" id="TIGR01066">
    <property type="entry name" value="rplM_bact"/>
    <property type="match status" value="1"/>
</dbReference>
<dbReference type="RefSeq" id="WP_311662874.1">
    <property type="nucleotide sequence ID" value="NZ_JAVRHT010000013.1"/>
</dbReference>
<evidence type="ECO:0000256" key="1">
    <source>
        <dbReference type="ARBA" id="ARBA00006227"/>
    </source>
</evidence>
<comment type="caution">
    <text evidence="5">The sequence shown here is derived from an EMBL/GenBank/DDBJ whole genome shotgun (WGS) entry which is preliminary data.</text>
</comment>
<comment type="similarity">
    <text evidence="1 4">Belongs to the universal ribosomal protein uL13 family.</text>
</comment>
<keyword evidence="6" id="KW-1185">Reference proteome</keyword>
<name>A0ABU3BQF9_9BACT</name>
<keyword evidence="3 4" id="KW-0687">Ribonucleoprotein</keyword>
<evidence type="ECO:0000256" key="4">
    <source>
        <dbReference type="HAMAP-Rule" id="MF_01366"/>
    </source>
</evidence>
<sequence>MNTTSFKTYSARPGDVEAAWHVVDAENLVVGRLAARVATILRGKHKPEYTPHMDVGDHVVVVNAGKARFTGKKETDKLYFRHSGYPGGIKQRTPKELRDHKPEFIVENAVKGMMPRNKLGRAMLGKLHVYAGPDHPHEAQQPEPLDI</sequence>
<dbReference type="Pfam" id="PF00572">
    <property type="entry name" value="Ribosomal_L13"/>
    <property type="match status" value="1"/>
</dbReference>
<comment type="function">
    <text evidence="4">This protein is one of the early assembly proteins of the 50S ribosomal subunit, although it is not seen to bind rRNA by itself. It is important during the early stages of 50S assembly.</text>
</comment>
<dbReference type="InterPro" id="IPR005823">
    <property type="entry name" value="Ribosomal_uL13_bac-type"/>
</dbReference>
<protein>
    <recommendedName>
        <fullName evidence="4">Large ribosomal subunit protein uL13</fullName>
    </recommendedName>
</protein>
<dbReference type="InterPro" id="IPR036899">
    <property type="entry name" value="Ribosomal_uL13_sf"/>
</dbReference>
<dbReference type="Gene3D" id="3.90.1180.10">
    <property type="entry name" value="Ribosomal protein L13"/>
    <property type="match status" value="1"/>
</dbReference>
<dbReference type="Proteomes" id="UP001267426">
    <property type="component" value="Unassembled WGS sequence"/>
</dbReference>
<gene>
    <name evidence="4 5" type="primary">rplM</name>
    <name evidence="5" type="ORF">RM540_07175</name>
</gene>
<evidence type="ECO:0000313" key="5">
    <source>
        <dbReference type="EMBL" id="MDT0631531.1"/>
    </source>
</evidence>